<keyword evidence="3" id="KW-1185">Reference proteome</keyword>
<dbReference type="EMBL" id="CADIKI010000041">
    <property type="protein sequence ID" value="CAB3810708.1"/>
    <property type="molecule type" value="Genomic_DNA"/>
</dbReference>
<feature type="transmembrane region" description="Helical" evidence="1">
    <location>
        <begin position="70"/>
        <end position="92"/>
    </location>
</feature>
<name>A0A6J5H8J3_9BURK</name>
<feature type="transmembrane region" description="Helical" evidence="1">
    <location>
        <begin position="39"/>
        <end position="58"/>
    </location>
</feature>
<dbReference type="RefSeq" id="WP_175166323.1">
    <property type="nucleotide sequence ID" value="NZ_CADIKI010000041.1"/>
</dbReference>
<accession>A0A6J5H8J3</accession>
<feature type="transmembrane region" description="Helical" evidence="1">
    <location>
        <begin position="131"/>
        <end position="155"/>
    </location>
</feature>
<feature type="transmembrane region" description="Helical" evidence="1">
    <location>
        <begin position="6"/>
        <end position="27"/>
    </location>
</feature>
<evidence type="ECO:0000256" key="1">
    <source>
        <dbReference type="SAM" id="Phobius"/>
    </source>
</evidence>
<evidence type="ECO:0000313" key="2">
    <source>
        <dbReference type="EMBL" id="CAB3810708.1"/>
    </source>
</evidence>
<dbReference type="Proteomes" id="UP000494252">
    <property type="component" value="Unassembled WGS sequence"/>
</dbReference>
<proteinExistence type="predicted"/>
<keyword evidence="1" id="KW-1133">Transmembrane helix</keyword>
<keyword evidence="1" id="KW-0472">Membrane</keyword>
<protein>
    <submittedName>
        <fullName evidence="2">Uncharacterized protein</fullName>
    </submittedName>
</protein>
<dbReference type="AlphaFoldDB" id="A0A6J5H8J3"/>
<reference evidence="2 3" key="1">
    <citation type="submission" date="2020-04" db="EMBL/GenBank/DDBJ databases">
        <authorList>
            <person name="De Canck E."/>
        </authorList>
    </citation>
    <scope>NUCLEOTIDE SEQUENCE [LARGE SCALE GENOMIC DNA]</scope>
    <source>
        <strain evidence="2 3">LMG 27177</strain>
    </source>
</reference>
<gene>
    <name evidence="2" type="ORF">LMG27177_07401</name>
</gene>
<sequence>MLPQLWWFFVSIAFSFTAWGVLTRRYVWPKLRLLRPVEALRPLLILHSFRFIGLAFLVPGVVSPELPSTFAYSAAYGDLVAAILASLSLVLLPRGAGIVVVWIFNVWGLADLLNAFYQANDGGLVPGQLGATYFIPTLVVPLLLITHGLIFRILLQHHNQPAMRESRQPGEGLSSGRSMIDATIDLTTEPQSVAAATRLAR</sequence>
<evidence type="ECO:0000313" key="3">
    <source>
        <dbReference type="Proteomes" id="UP000494252"/>
    </source>
</evidence>
<keyword evidence="1" id="KW-0812">Transmembrane</keyword>
<organism evidence="2 3">
    <name type="scientific">Paraburkholderia fynbosensis</name>
    <dbReference type="NCBI Taxonomy" id="1200993"/>
    <lineage>
        <taxon>Bacteria</taxon>
        <taxon>Pseudomonadati</taxon>
        <taxon>Pseudomonadota</taxon>
        <taxon>Betaproteobacteria</taxon>
        <taxon>Burkholderiales</taxon>
        <taxon>Burkholderiaceae</taxon>
        <taxon>Paraburkholderia</taxon>
    </lineage>
</organism>
<feature type="transmembrane region" description="Helical" evidence="1">
    <location>
        <begin position="99"/>
        <end position="119"/>
    </location>
</feature>